<dbReference type="Gene3D" id="3.10.110.10">
    <property type="entry name" value="Ubiquitin Conjugating Enzyme"/>
    <property type="match status" value="1"/>
</dbReference>
<dbReference type="InterPro" id="IPR014806">
    <property type="entry name" value="Ufc1"/>
</dbReference>
<dbReference type="Proteomes" id="UP001190926">
    <property type="component" value="Unassembled WGS sequence"/>
</dbReference>
<evidence type="ECO:0000259" key="9">
    <source>
        <dbReference type="Pfam" id="PF23598"/>
    </source>
</evidence>
<dbReference type="InterPro" id="IPR032675">
    <property type="entry name" value="LRR_dom_sf"/>
</dbReference>
<comment type="caution">
    <text evidence="10">The sequence shown here is derived from an EMBL/GenBank/DDBJ whole genome shotgun (WGS) entry which is preliminary data.</text>
</comment>
<dbReference type="Gene3D" id="3.80.10.10">
    <property type="entry name" value="Ribonuclease Inhibitor"/>
    <property type="match status" value="1"/>
</dbReference>
<evidence type="ECO:0000256" key="1">
    <source>
        <dbReference type="ARBA" id="ARBA00003655"/>
    </source>
</evidence>
<dbReference type="FunFam" id="3.10.110.10:FF:000053">
    <property type="entry name" value="Ubiquitin-fold modifier-conjugating enzyme 1"/>
    <property type="match status" value="1"/>
</dbReference>
<dbReference type="GO" id="GO:0043531">
    <property type="term" value="F:ADP binding"/>
    <property type="evidence" value="ECO:0007669"/>
    <property type="project" value="InterPro"/>
</dbReference>
<accession>A0AAD4JQ42</accession>
<keyword evidence="7" id="KW-0611">Plant defense</keyword>
<dbReference type="GO" id="GO:0006952">
    <property type="term" value="P:defense response"/>
    <property type="evidence" value="ECO:0007669"/>
    <property type="project" value="UniProtKB-KW"/>
</dbReference>
<dbReference type="InterPro" id="IPR016135">
    <property type="entry name" value="UBQ-conjugating_enzyme/RWD"/>
</dbReference>
<evidence type="ECO:0000256" key="4">
    <source>
        <dbReference type="ARBA" id="ARBA00022614"/>
    </source>
</evidence>
<dbReference type="SUPFAM" id="SSF52540">
    <property type="entry name" value="P-loop containing nucleoside triphosphate hydrolases"/>
    <property type="match status" value="1"/>
</dbReference>
<comment type="function">
    <text evidence="1">E2-like enzyme which forms an intermediate with UFM1 via a thioester linkage.</text>
</comment>
<keyword evidence="6" id="KW-0833">Ubl conjugation pathway</keyword>
<dbReference type="GO" id="GO:0005737">
    <property type="term" value="C:cytoplasm"/>
    <property type="evidence" value="ECO:0007669"/>
    <property type="project" value="TreeGrafter"/>
</dbReference>
<evidence type="ECO:0000256" key="8">
    <source>
        <dbReference type="ARBA" id="ARBA00032490"/>
    </source>
</evidence>
<evidence type="ECO:0000256" key="7">
    <source>
        <dbReference type="ARBA" id="ARBA00022821"/>
    </source>
</evidence>
<dbReference type="AlphaFoldDB" id="A0AAD4JQ42"/>
<keyword evidence="5" id="KW-0677">Repeat</keyword>
<evidence type="ECO:0000256" key="2">
    <source>
        <dbReference type="ARBA" id="ARBA00008451"/>
    </source>
</evidence>
<dbReference type="EMBL" id="SDAM02000004">
    <property type="protein sequence ID" value="KAH6837928.1"/>
    <property type="molecule type" value="Genomic_DNA"/>
</dbReference>
<organism evidence="10 11">
    <name type="scientific">Perilla frutescens var. hirtella</name>
    <name type="common">Perilla citriodora</name>
    <name type="synonym">Perilla setoyensis</name>
    <dbReference type="NCBI Taxonomy" id="608512"/>
    <lineage>
        <taxon>Eukaryota</taxon>
        <taxon>Viridiplantae</taxon>
        <taxon>Streptophyta</taxon>
        <taxon>Embryophyta</taxon>
        <taxon>Tracheophyta</taxon>
        <taxon>Spermatophyta</taxon>
        <taxon>Magnoliopsida</taxon>
        <taxon>eudicotyledons</taxon>
        <taxon>Gunneridae</taxon>
        <taxon>Pentapetalae</taxon>
        <taxon>asterids</taxon>
        <taxon>lamiids</taxon>
        <taxon>Lamiales</taxon>
        <taxon>Lamiaceae</taxon>
        <taxon>Nepetoideae</taxon>
        <taxon>Elsholtzieae</taxon>
        <taxon>Perilla</taxon>
    </lineage>
</organism>
<sequence>METWDPTTKSTLTQIPLLSVKAGPRDGAAWTQRLKEEYKALIAYTAMNKSKDNDWFRISAANPEGTRWTGKCWYIHNLLKYEFDLQFDIPVTYPATAPEIELPQLDGKTQKMYRGGKICLTIHFKPLWAKNCPRFGIAHALCLGLAPWLAAEIPVLVDSGMIKHKDDTPASTESSDTALYNTLVVFPKARIITEEARRLEDFIEFPLSQSEIGNLDQLRQDVDCFAQISKKMKVNIEESWEQKEESWELLRRKVFGEDEEECPPQLVKPGKKIAKKCEGLPLLIIAVASLLLSKAQKNPESWNRVAEKPHSVLEEASHQISELEKGCSLHCAYWFLSRRVAENDRFLYTINSYADGLDERVKNHSRLAIYENVLFAIKEVRENIASISTVRSLLCTGPYHQYQVPICTEWKVLRVLDAVTIRFYEFPIEVVELVLLRYLTLTCNADLPRSISKLWKLEFLIVHQHSRIKRVGVESYLPAEIWDLQELKHLEVTGRNLPDPRKGAGLPKLKKLLDVGVESCTKGVLESIPKLEKLRIQIEFAPNASETMSCFDHISCLHKLKSFHSVIINTTLLQPPQPLEISTSFLAKLTLSGFGYPWEEMSKIAELRNLRLLKLQHYAFRGEKWDAEEMKFRYLHSLIIEDTDLVQWTAGDETIKFLSYLTLKNCHKLQEIPLFPGVVNIKLLDCNPLAETCAKQKHPVPERVTANYSWK</sequence>
<evidence type="ECO:0000256" key="3">
    <source>
        <dbReference type="ARBA" id="ARBA00013306"/>
    </source>
</evidence>
<dbReference type="InterPro" id="IPR027417">
    <property type="entry name" value="P-loop_NTPase"/>
</dbReference>
<dbReference type="Pfam" id="PF08694">
    <property type="entry name" value="UFC1"/>
    <property type="match status" value="1"/>
</dbReference>
<reference evidence="10 11" key="1">
    <citation type="journal article" date="2021" name="Nat. Commun.">
        <title>Incipient diploidization of the medicinal plant Perilla within 10,000 years.</title>
        <authorList>
            <person name="Zhang Y."/>
            <person name="Shen Q."/>
            <person name="Leng L."/>
            <person name="Zhang D."/>
            <person name="Chen S."/>
            <person name="Shi Y."/>
            <person name="Ning Z."/>
            <person name="Chen S."/>
        </authorList>
    </citation>
    <scope>NUCLEOTIDE SEQUENCE [LARGE SCALE GENOMIC DNA]</scope>
    <source>
        <strain evidence="11">cv. PC099</strain>
    </source>
</reference>
<evidence type="ECO:0000256" key="5">
    <source>
        <dbReference type="ARBA" id="ARBA00022737"/>
    </source>
</evidence>
<protein>
    <recommendedName>
        <fullName evidence="3">Ubiquitin-fold modifier-conjugating enzyme 1</fullName>
    </recommendedName>
    <alternativeName>
        <fullName evidence="8">Ufm1-conjugating enzyme 1</fullName>
    </alternativeName>
</protein>
<dbReference type="InterPro" id="IPR042197">
    <property type="entry name" value="Apaf_helical"/>
</dbReference>
<evidence type="ECO:0000256" key="6">
    <source>
        <dbReference type="ARBA" id="ARBA00022786"/>
    </source>
</evidence>
<comment type="similarity">
    <text evidence="2">Belongs to the ubiquitin-conjugating enzyme family. UFC1 subfamily.</text>
</comment>
<gene>
    <name evidence="10" type="ORF">C2S53_000397</name>
</gene>
<keyword evidence="11" id="KW-1185">Reference proteome</keyword>
<dbReference type="InterPro" id="IPR055414">
    <property type="entry name" value="LRR_R13L4/SHOC2-like"/>
</dbReference>
<dbReference type="Gene3D" id="1.10.8.430">
    <property type="entry name" value="Helical domain of apoptotic protease-activating factors"/>
    <property type="match status" value="1"/>
</dbReference>
<evidence type="ECO:0000313" key="10">
    <source>
        <dbReference type="EMBL" id="KAH6837928.1"/>
    </source>
</evidence>
<dbReference type="Pfam" id="PF23598">
    <property type="entry name" value="LRR_14"/>
    <property type="match status" value="1"/>
</dbReference>
<name>A0AAD4JQ42_PERFH</name>
<proteinExistence type="inferred from homology"/>
<dbReference type="PANTHER" id="PTHR12921">
    <property type="entry name" value="UBIQUITIN-FOLD MODIFIER-CONJUGATING ENZYME 1"/>
    <property type="match status" value="1"/>
</dbReference>
<dbReference type="SUPFAM" id="SSF54495">
    <property type="entry name" value="UBC-like"/>
    <property type="match status" value="1"/>
</dbReference>
<dbReference type="GO" id="GO:0061657">
    <property type="term" value="F:UFM1 conjugating enzyme activity"/>
    <property type="evidence" value="ECO:0007669"/>
    <property type="project" value="InterPro"/>
</dbReference>
<keyword evidence="4" id="KW-0433">Leucine-rich repeat</keyword>
<evidence type="ECO:0000313" key="11">
    <source>
        <dbReference type="Proteomes" id="UP001190926"/>
    </source>
</evidence>
<dbReference type="CDD" id="cd11686">
    <property type="entry name" value="UBCc_UFC1"/>
    <property type="match status" value="1"/>
</dbReference>
<dbReference type="GO" id="GO:1990592">
    <property type="term" value="P:protein K69-linked ufmylation"/>
    <property type="evidence" value="ECO:0007669"/>
    <property type="project" value="TreeGrafter"/>
</dbReference>
<dbReference type="PANTHER" id="PTHR12921:SF0">
    <property type="entry name" value="UBIQUITIN-FOLD MODIFIER-CONJUGATING ENZYME 1"/>
    <property type="match status" value="1"/>
</dbReference>
<feature type="domain" description="Disease resistance R13L4/SHOC-2-like LRR" evidence="9">
    <location>
        <begin position="390"/>
        <end position="569"/>
    </location>
</feature>
<dbReference type="SUPFAM" id="SSF52058">
    <property type="entry name" value="L domain-like"/>
    <property type="match status" value="1"/>
</dbReference>